<dbReference type="RefSeq" id="XP_026001400.1">
    <property type="nucleotide sequence ID" value="XM_026145615.1"/>
</dbReference>
<dbReference type="SMART" id="SM00317">
    <property type="entry name" value="SET"/>
    <property type="match status" value="1"/>
</dbReference>
<sequence>MSKRRLRLRPEAEAAHFILSGSDKTCLKAQWINDYKGRGVFASEPIEKGSFVVEYRGELISEHERDKRQKKYTEKQTAFLFDFKWKNSTWCIDASREDDSLGRLVNDDHKYPNCKMKQLAVQDKPHLCLFAIENIQAESEITYDYGESMWPWRALTPSVETLSQPPTDQEARQKSRVLTFHQTATSEQISTDEFSDCTDYEDKDYFPDSCGSSSDTSLHSVDMKITESVVPQNTLNDMALETASGHSGKITSSEKPTTFNLSLRSSSHSTSVTSRSFDSSGVTSPKNSSIKVLPLPNTERQSKYNKKQYCLYCKKAIAKLARHLESAHGNVPEVASAFSYDKRSCKRRDLLRSIKKRGNFNHNATVATSGAGEMVACRRPTTATGSEDYRHCKFCQGLYARNCLWRHVRRCPQRFNEEAPSGQRRMHLQLPKPDQVHEAVWKIACEMNQDDISFVVTSERDILSLGESLYNGRKPNEKRNDYIRQKMREIARLLITARAMTPLKSTEDLVMPTNFPHVIQAVRAVAGYEQESNSYKTPSLALKLGHSLAKVASIVQCKAIIANRYDVAESAKQFATLYEKKWSESISAAALGTLQQAKWNKPQILPFTQDVSLLHTFLATKSAMYMKDLEEKPNSTTFGNLAQVTLTQVVLFNRKRQGEVSKMELQVFTSRNRTELNPDIMIGLTEFERKLAKHFDRVEIRGKRSRMVPVLLTPDMITAMELLAKARSECQVHTENVYLFARPGVLSHYRGSDCFRKYANKCGAKYPEALTSTRLRKQVATLSTVLNLKENEMDQLATFLGHDIRVHREFYRLPESTLQLAKVSKLLIAMEKGKLSDLQGKGLDDIVINPDDEAVTSDDDSSGETITDPQQHKGSRTKNSGNQSHTLYSASLDNMEGASASTTLDSKNISNTAPGKAGKARCKWTDDEVKAVERHLLHFITSCKVPGKKECDSCIQAEPAALKDRDWVAIKYYIHNRIVALKRKMNK</sequence>
<feature type="compositionally biased region" description="Polar residues" evidence="1">
    <location>
        <begin position="249"/>
        <end position="260"/>
    </location>
</feature>
<proteinExistence type="predicted"/>
<dbReference type="Gene3D" id="2.170.270.10">
    <property type="entry name" value="SET domain"/>
    <property type="match status" value="1"/>
</dbReference>
<feature type="region of interest" description="Disordered" evidence="1">
    <location>
        <begin position="899"/>
        <end position="919"/>
    </location>
</feature>
<evidence type="ECO:0000313" key="3">
    <source>
        <dbReference type="Ensembl" id="ENSACLP00000064733.1"/>
    </source>
</evidence>
<dbReference type="PROSITE" id="PS50280">
    <property type="entry name" value="SET"/>
    <property type="match status" value="1"/>
</dbReference>
<dbReference type="Pfam" id="PF00856">
    <property type="entry name" value="SET"/>
    <property type="match status" value="1"/>
</dbReference>
<name>A0AAX7U4T1_ASTCA</name>
<evidence type="ECO:0000256" key="1">
    <source>
        <dbReference type="SAM" id="MobiDB-lite"/>
    </source>
</evidence>
<feature type="region of interest" description="Disordered" evidence="1">
    <location>
        <begin position="851"/>
        <end position="886"/>
    </location>
</feature>
<accession>A0AAX7U4T1</accession>
<protein>
    <recommendedName>
        <fullName evidence="2">SET domain-containing protein</fullName>
    </recommendedName>
</protein>
<dbReference type="InterPro" id="IPR001214">
    <property type="entry name" value="SET_dom"/>
</dbReference>
<dbReference type="Ensembl" id="ENSACLT00000090243.1">
    <property type="protein sequence ID" value="ENSACLP00000064733.1"/>
    <property type="gene ID" value="ENSACLG00000033351.1"/>
</dbReference>
<dbReference type="PANTHER" id="PTHR33480">
    <property type="entry name" value="SET DOMAIN-CONTAINING PROTEIN-RELATED"/>
    <property type="match status" value="1"/>
</dbReference>
<feature type="compositionally biased region" description="Polar residues" evidence="1">
    <location>
        <begin position="281"/>
        <end position="290"/>
    </location>
</feature>
<feature type="compositionally biased region" description="Acidic residues" evidence="1">
    <location>
        <begin position="851"/>
        <end position="862"/>
    </location>
</feature>
<dbReference type="AlphaFoldDB" id="A0AAX7U4T1"/>
<feature type="compositionally biased region" description="Polar residues" evidence="1">
    <location>
        <begin position="877"/>
        <end position="886"/>
    </location>
</feature>
<reference evidence="3" key="2">
    <citation type="submission" date="2025-08" db="UniProtKB">
        <authorList>
            <consortium name="Ensembl"/>
        </authorList>
    </citation>
    <scope>IDENTIFICATION</scope>
</reference>
<feature type="compositionally biased region" description="Low complexity" evidence="1">
    <location>
        <begin position="261"/>
        <end position="280"/>
    </location>
</feature>
<evidence type="ECO:0000259" key="2">
    <source>
        <dbReference type="PROSITE" id="PS50280"/>
    </source>
</evidence>
<keyword evidence="4" id="KW-1185">Reference proteome</keyword>
<feature type="domain" description="SET" evidence="2">
    <location>
        <begin position="23"/>
        <end position="146"/>
    </location>
</feature>
<dbReference type="GeneID" id="113008292"/>
<feature type="compositionally biased region" description="Polar residues" evidence="1">
    <location>
        <begin position="899"/>
        <end position="913"/>
    </location>
</feature>
<dbReference type="SUPFAM" id="SSF82199">
    <property type="entry name" value="SET domain"/>
    <property type="match status" value="1"/>
</dbReference>
<dbReference type="PANTHER" id="PTHR33480:SF5">
    <property type="entry name" value="SI:DKEY-51D8.9"/>
    <property type="match status" value="1"/>
</dbReference>
<dbReference type="InterPro" id="IPR046341">
    <property type="entry name" value="SET_dom_sf"/>
</dbReference>
<organism evidence="3 4">
    <name type="scientific">Astatotilapia calliptera</name>
    <name type="common">Eastern happy</name>
    <name type="synonym">Chromis callipterus</name>
    <dbReference type="NCBI Taxonomy" id="8154"/>
    <lineage>
        <taxon>Eukaryota</taxon>
        <taxon>Metazoa</taxon>
        <taxon>Chordata</taxon>
        <taxon>Craniata</taxon>
        <taxon>Vertebrata</taxon>
        <taxon>Euteleostomi</taxon>
        <taxon>Actinopterygii</taxon>
        <taxon>Neopterygii</taxon>
        <taxon>Teleostei</taxon>
        <taxon>Neoteleostei</taxon>
        <taxon>Acanthomorphata</taxon>
        <taxon>Ovalentaria</taxon>
        <taxon>Cichlomorphae</taxon>
        <taxon>Cichliformes</taxon>
        <taxon>Cichlidae</taxon>
        <taxon>African cichlids</taxon>
        <taxon>Pseudocrenilabrinae</taxon>
        <taxon>Haplochromini</taxon>
        <taxon>Astatotilapia</taxon>
    </lineage>
</organism>
<reference evidence="3" key="1">
    <citation type="submission" date="2018-05" db="EMBL/GenBank/DDBJ databases">
        <authorList>
            <person name="Datahose"/>
        </authorList>
    </citation>
    <scope>NUCLEOTIDE SEQUENCE</scope>
</reference>
<evidence type="ECO:0000313" key="4">
    <source>
        <dbReference type="Proteomes" id="UP000265100"/>
    </source>
</evidence>
<dbReference type="Proteomes" id="UP000265100">
    <property type="component" value="Chromosome 16"/>
</dbReference>
<reference evidence="3" key="3">
    <citation type="submission" date="2025-09" db="UniProtKB">
        <authorList>
            <consortium name="Ensembl"/>
        </authorList>
    </citation>
    <scope>IDENTIFICATION</scope>
</reference>
<feature type="region of interest" description="Disordered" evidence="1">
    <location>
        <begin position="243"/>
        <end position="293"/>
    </location>
</feature>